<comment type="caution">
    <text evidence="5">The sequence shown here is derived from an EMBL/GenBank/DDBJ whole genome shotgun (WGS) entry which is preliminary data.</text>
</comment>
<dbReference type="EMBL" id="JADBEC010000001">
    <property type="protein sequence ID" value="MBE1506607.1"/>
    <property type="molecule type" value="Genomic_DNA"/>
</dbReference>
<organism evidence="5 6">
    <name type="scientific">Rhizobium viscosum</name>
    <name type="common">Arthrobacter viscosus</name>
    <dbReference type="NCBI Taxonomy" id="1673"/>
    <lineage>
        <taxon>Bacteria</taxon>
        <taxon>Pseudomonadati</taxon>
        <taxon>Pseudomonadota</taxon>
        <taxon>Alphaproteobacteria</taxon>
        <taxon>Hyphomicrobiales</taxon>
        <taxon>Rhizobiaceae</taxon>
        <taxon>Rhizobium/Agrobacterium group</taxon>
        <taxon>Rhizobium</taxon>
    </lineage>
</organism>
<dbReference type="RefSeq" id="WP_192730290.1">
    <property type="nucleotide sequence ID" value="NZ_BAAAVL010000018.1"/>
</dbReference>
<dbReference type="Gene3D" id="1.20.120.1630">
    <property type="match status" value="1"/>
</dbReference>
<evidence type="ECO:0000256" key="1">
    <source>
        <dbReference type="ARBA" id="ARBA00004127"/>
    </source>
</evidence>
<evidence type="ECO:0000256" key="4">
    <source>
        <dbReference type="ARBA" id="ARBA00023136"/>
    </source>
</evidence>
<dbReference type="PANTHER" id="PTHR43847">
    <property type="entry name" value="BLL3993 PROTEIN"/>
    <property type="match status" value="1"/>
</dbReference>
<dbReference type="Pfam" id="PF04191">
    <property type="entry name" value="PEMT"/>
    <property type="match status" value="1"/>
</dbReference>
<dbReference type="InterPro" id="IPR007318">
    <property type="entry name" value="Phopholipid_MeTrfase"/>
</dbReference>
<evidence type="ECO:0000313" key="5">
    <source>
        <dbReference type="EMBL" id="MBE1506607.1"/>
    </source>
</evidence>
<keyword evidence="2" id="KW-0812">Transmembrane</keyword>
<keyword evidence="4" id="KW-0472">Membrane</keyword>
<gene>
    <name evidence="5" type="ORF">H4W29_003788</name>
</gene>
<sequence length="213" mass="23914">MRKYATSIPSLDGHFLLDMVERILIVYLFARIVLRIVPGMGDEWAIVDFTLLLSEGACAAFIVTRRTTRTTSMNPADWLVTAIGTLAPLCVEVTRATPLLPLVLCEAILMLGFVVQISAKFTLRRSFGLAPANRGVKIGGPYRFLRHPMYAGYLMTHIGFFCAHPTRWNLAVYSAALAAQCCRILAEERVLSKDTSYVEFMKRTPHRLIPFIF</sequence>
<evidence type="ECO:0000256" key="3">
    <source>
        <dbReference type="ARBA" id="ARBA00022989"/>
    </source>
</evidence>
<proteinExistence type="predicted"/>
<reference evidence="5 6" key="1">
    <citation type="submission" date="2020-10" db="EMBL/GenBank/DDBJ databases">
        <title>Sequencing the genomes of 1000 actinobacteria strains.</title>
        <authorList>
            <person name="Klenk H.-P."/>
        </authorList>
    </citation>
    <scope>NUCLEOTIDE SEQUENCE [LARGE SCALE GENOMIC DNA]</scope>
    <source>
        <strain evidence="5 6">DSM 7307</strain>
    </source>
</reference>
<dbReference type="PANTHER" id="PTHR43847:SF1">
    <property type="entry name" value="BLL3993 PROTEIN"/>
    <property type="match status" value="1"/>
</dbReference>
<dbReference type="Proteomes" id="UP000620262">
    <property type="component" value="Unassembled WGS sequence"/>
</dbReference>
<accession>A0ABR9ITS7</accession>
<protein>
    <submittedName>
        <fullName evidence="5">Protein-S-isoprenylcysteine O-methyltransferase Ste14</fullName>
    </submittedName>
</protein>
<keyword evidence="6" id="KW-1185">Reference proteome</keyword>
<evidence type="ECO:0000313" key="6">
    <source>
        <dbReference type="Proteomes" id="UP000620262"/>
    </source>
</evidence>
<name>A0ABR9ITS7_RHIVS</name>
<keyword evidence="3" id="KW-1133">Transmembrane helix</keyword>
<evidence type="ECO:0000256" key="2">
    <source>
        <dbReference type="ARBA" id="ARBA00022692"/>
    </source>
</evidence>
<comment type="subcellular location">
    <subcellularLocation>
        <location evidence="1">Endomembrane system</location>
        <topology evidence="1">Multi-pass membrane protein</topology>
    </subcellularLocation>
</comment>
<dbReference type="InterPro" id="IPR052527">
    <property type="entry name" value="Metal_cation-efflux_comp"/>
</dbReference>